<keyword evidence="2" id="KW-1185">Reference proteome</keyword>
<gene>
    <name evidence="1" type="ORF">KCQ71_13995</name>
</gene>
<reference evidence="1 2" key="1">
    <citation type="submission" date="2021-04" db="EMBL/GenBank/DDBJ databases">
        <title>Ruania sp. nov., isolated from sandy soil of mangrove forest.</title>
        <authorList>
            <person name="Ge X."/>
            <person name="Huang R."/>
            <person name="Liu W."/>
        </authorList>
    </citation>
    <scope>NUCLEOTIDE SEQUENCE [LARGE SCALE GENOMIC DNA]</scope>
    <source>
        <strain evidence="1 2">N2-46</strain>
    </source>
</reference>
<dbReference type="Proteomes" id="UP000826651">
    <property type="component" value="Unassembled WGS sequence"/>
</dbReference>
<evidence type="ECO:0000313" key="2">
    <source>
        <dbReference type="Proteomes" id="UP000826651"/>
    </source>
</evidence>
<dbReference type="EMBL" id="JAGSHT010000013">
    <property type="protein sequence ID" value="MBZ2197273.1"/>
    <property type="molecule type" value="Genomic_DNA"/>
</dbReference>
<sequence length="135" mass="14327">MATTRINGRDLVVLIDSIDRSDETTSVTFGYGTRQTFTDMRGSIPKRLDMTILQDLATGSLYKLAMAGGGAQVTGVLKPLGNAAPSVTQPHYSFNVTPSGPTGDAYIGGDAAEDGSQTLTVEVQWLITDWLEVTA</sequence>
<name>A0ABS7SDC7_9MICO</name>
<proteinExistence type="predicted"/>
<accession>A0ABS7SDC7</accession>
<protein>
    <submittedName>
        <fullName evidence="1">Uncharacterized protein</fullName>
    </submittedName>
</protein>
<organism evidence="1 2">
    <name type="scientific">Occultella gossypii</name>
    <dbReference type="NCBI Taxonomy" id="2800820"/>
    <lineage>
        <taxon>Bacteria</taxon>
        <taxon>Bacillati</taxon>
        <taxon>Actinomycetota</taxon>
        <taxon>Actinomycetes</taxon>
        <taxon>Micrococcales</taxon>
        <taxon>Ruaniaceae</taxon>
        <taxon>Occultella</taxon>
    </lineage>
</organism>
<evidence type="ECO:0000313" key="1">
    <source>
        <dbReference type="EMBL" id="MBZ2197273.1"/>
    </source>
</evidence>
<comment type="caution">
    <text evidence="1">The sequence shown here is derived from an EMBL/GenBank/DDBJ whole genome shotgun (WGS) entry which is preliminary data.</text>
</comment>
<dbReference type="RefSeq" id="WP_223406915.1">
    <property type="nucleotide sequence ID" value="NZ_JAGSHT010000013.1"/>
</dbReference>